<accession>A0A6M3L244</accession>
<evidence type="ECO:0000313" key="2">
    <source>
        <dbReference type="EMBL" id="QJA88616.1"/>
    </source>
</evidence>
<proteinExistence type="predicted"/>
<gene>
    <name evidence="2" type="ORF">MM415B02720_0004</name>
</gene>
<organism evidence="2">
    <name type="scientific">viral metagenome</name>
    <dbReference type="NCBI Taxonomy" id="1070528"/>
    <lineage>
        <taxon>unclassified sequences</taxon>
        <taxon>metagenomes</taxon>
        <taxon>organismal metagenomes</taxon>
    </lineage>
</organism>
<name>A0A6M3L244_9ZZZZ</name>
<dbReference type="EMBL" id="MT142792">
    <property type="protein sequence ID" value="QJA88616.1"/>
    <property type="molecule type" value="Genomic_DNA"/>
</dbReference>
<reference evidence="2" key="1">
    <citation type="submission" date="2020-03" db="EMBL/GenBank/DDBJ databases">
        <title>The deep terrestrial virosphere.</title>
        <authorList>
            <person name="Holmfeldt K."/>
            <person name="Nilsson E."/>
            <person name="Simone D."/>
            <person name="Lopez-Fernandez M."/>
            <person name="Wu X."/>
            <person name="de Brujin I."/>
            <person name="Lundin D."/>
            <person name="Andersson A."/>
            <person name="Bertilsson S."/>
            <person name="Dopson M."/>
        </authorList>
    </citation>
    <scope>NUCLEOTIDE SEQUENCE</scope>
    <source>
        <strain evidence="2">MM415B02720</strain>
    </source>
</reference>
<sequence length="79" mass="9497">MDNKEEKVKRMRTEIEKSKSDLSRLFGQKDVLLQNLKSKYNIETVEEAIERSVLLKEERDQLEIKFDSLVKEIESKYEF</sequence>
<protein>
    <submittedName>
        <fullName evidence="2">Uncharacterized protein</fullName>
    </submittedName>
</protein>
<dbReference type="AlphaFoldDB" id="A0A6M3L244"/>
<evidence type="ECO:0000256" key="1">
    <source>
        <dbReference type="SAM" id="Coils"/>
    </source>
</evidence>
<keyword evidence="1" id="KW-0175">Coiled coil</keyword>
<feature type="coiled-coil region" evidence="1">
    <location>
        <begin position="45"/>
        <end position="72"/>
    </location>
</feature>